<gene>
    <name evidence="2" type="ORF">F1D05_35485</name>
</gene>
<dbReference type="Proteomes" id="UP000515563">
    <property type="component" value="Chromosome"/>
</dbReference>
<feature type="compositionally biased region" description="Polar residues" evidence="1">
    <location>
        <begin position="55"/>
        <end position="67"/>
    </location>
</feature>
<sequence>MPSSPHRHEATVEVAPLVGAPEVQALLGVGDLAGSQFVLRGEQDDAGGEVVQAHPTGTNSIDSTARP</sequence>
<reference evidence="2 3" key="2">
    <citation type="journal article" date="2020" name="Microbiol. Resour. Announc.">
        <title>Antarctic desert soil bacteria exhibit high novel natural product potential, evaluated through long-read genome sequencing and comparative genomics.</title>
        <authorList>
            <person name="Benaud N."/>
            <person name="Edwards R.J."/>
            <person name="Amos T.G."/>
            <person name="D'Agostino P.M."/>
            <person name="Gutierrez-Chavez C."/>
            <person name="Montgomery K."/>
            <person name="Nicetic I."/>
            <person name="Ferrari B.C."/>
        </authorList>
    </citation>
    <scope>NUCLEOTIDE SEQUENCE [LARGE SCALE GENOMIC DNA]</scope>
    <source>
        <strain evidence="2 3">SPB151</strain>
    </source>
</reference>
<dbReference type="EMBL" id="CP043661">
    <property type="protein sequence ID" value="QNE22241.1"/>
    <property type="molecule type" value="Genomic_DNA"/>
</dbReference>
<evidence type="ECO:0000313" key="3">
    <source>
        <dbReference type="Proteomes" id="UP000515563"/>
    </source>
</evidence>
<accession>A0A7G6X7M6</accession>
<dbReference type="AlphaFoldDB" id="A0A7G6X7M6"/>
<proteinExistence type="predicted"/>
<protein>
    <submittedName>
        <fullName evidence="2">Uncharacterized protein</fullName>
    </submittedName>
</protein>
<reference evidence="3" key="1">
    <citation type="submission" date="2019-09" db="EMBL/GenBank/DDBJ databases">
        <title>Antimicrobial potential of Antarctic Bacteria.</title>
        <authorList>
            <person name="Benaud N."/>
            <person name="Edwards R.J."/>
            <person name="Ferrari B.C."/>
        </authorList>
    </citation>
    <scope>NUCLEOTIDE SEQUENCE [LARGE SCALE GENOMIC DNA]</scope>
    <source>
        <strain evidence="3">SPB151</strain>
    </source>
</reference>
<feature type="region of interest" description="Disordered" evidence="1">
    <location>
        <begin position="44"/>
        <end position="67"/>
    </location>
</feature>
<evidence type="ECO:0000256" key="1">
    <source>
        <dbReference type="SAM" id="MobiDB-lite"/>
    </source>
</evidence>
<dbReference type="RefSeq" id="WP_185444653.1">
    <property type="nucleotide sequence ID" value="NZ_CP043661.1"/>
</dbReference>
<evidence type="ECO:0000313" key="2">
    <source>
        <dbReference type="EMBL" id="QNE22241.1"/>
    </source>
</evidence>
<organism evidence="2 3">
    <name type="scientific">Kribbella qitaiheensis</name>
    <dbReference type="NCBI Taxonomy" id="1544730"/>
    <lineage>
        <taxon>Bacteria</taxon>
        <taxon>Bacillati</taxon>
        <taxon>Actinomycetota</taxon>
        <taxon>Actinomycetes</taxon>
        <taxon>Propionibacteriales</taxon>
        <taxon>Kribbellaceae</taxon>
        <taxon>Kribbella</taxon>
    </lineage>
</organism>
<dbReference type="KEGG" id="kqi:F1D05_35485"/>
<keyword evidence="3" id="KW-1185">Reference proteome</keyword>
<name>A0A7G6X7M6_9ACTN</name>